<keyword evidence="5" id="KW-0158">Chromosome</keyword>
<dbReference type="GO" id="GO:0003682">
    <property type="term" value="F:chromatin binding"/>
    <property type="evidence" value="ECO:0007669"/>
    <property type="project" value="TreeGrafter"/>
</dbReference>
<dbReference type="PANTHER" id="PTHR13108">
    <property type="entry name" value="CONDENSIN COMPLEX SUBUNIT 2"/>
    <property type="match status" value="1"/>
</dbReference>
<comment type="subcellular location">
    <subcellularLocation>
        <location evidence="1">Chromosome</location>
    </subcellularLocation>
    <subcellularLocation>
        <location evidence="2">Cytoplasm</location>
    </subcellularLocation>
</comment>
<name>A0A5S6R109_TRIMR</name>
<evidence type="ECO:0000256" key="4">
    <source>
        <dbReference type="ARBA" id="ARBA00016065"/>
    </source>
</evidence>
<evidence type="ECO:0000256" key="8">
    <source>
        <dbReference type="ARBA" id="ARBA00022776"/>
    </source>
</evidence>
<dbReference type="GO" id="GO:0007076">
    <property type="term" value="P:mitotic chromosome condensation"/>
    <property type="evidence" value="ECO:0007669"/>
    <property type="project" value="InterPro"/>
</dbReference>
<feature type="region of interest" description="Disordered" evidence="11">
    <location>
        <begin position="135"/>
        <end position="167"/>
    </location>
</feature>
<dbReference type="GO" id="GO:0000796">
    <property type="term" value="C:condensin complex"/>
    <property type="evidence" value="ECO:0007669"/>
    <property type="project" value="InterPro"/>
</dbReference>
<keyword evidence="10" id="KW-0131">Cell cycle</keyword>
<evidence type="ECO:0000256" key="3">
    <source>
        <dbReference type="ARBA" id="ARBA00009471"/>
    </source>
</evidence>
<dbReference type="STRING" id="70415.A0A5S6R109"/>
<sequence>MGFLAKEPDEEAEKRAMRQQYYVDSTPVSDAAPRVRLSLSSHELKPLGAKQVAEIYRQCLALHAQNKINTKNAFDLKLIDALSALKDADPSRLDFSFIGKLIAVAAKIYGCRVDYICQQTHQLYNEVLRSEGKRAAPASADSGSEDGGNDKEADADANAEKKVKQKARKPRLESLELDCMVEKDLSKITVTDDDGKVESGPVYFKTKEVLAKYPMATALCNVFVLTNDFGDMDMTSRWSDSTASSNFPENLDCDLEPLRKALKSIVDNEKEDEASVLSSRFKYADATAVPSTEEFVRQLFLEANSNTLDATLNASVDDLLLDVTIREASQPMFELNALAAASANRDEVMDCADDVCLDYPSMFASLSRKPLEYSYIRAETLPIICGAKNWKDVLHKLKKITALPREVKPRRKAEVVSLDLNFESSTAFFAEANRGPKETTLKRAELDKLTFTKYSMDPEIDYDPKRLSCFSLLPNKGMIRTNSELLLRKFLLVSGNRLLMSHAGRDELPHRLADSANTFPAVLNTVQEEDDAGMNEQSIANDEPNEPLELSPPSQQELATLARAKRVDIPHIKKIISLLLTKRTEVDSGEENGDRFRPLDFTRIYRVLARQPKLKNDISVHIAFLCMLHMCNENSYRLLPKGYKWIEQSFQKAVELWLRYPCAASAISLSEGSRYFAMRKSSVEAKPTSSLQPIVNGNRRTDEVYCSRFIERSLIFNQNGISWAPVRIRYLQQIRVSYKLYLPAHVTRVQCLAISKRLENKPRLFPREYLASAHGTKMKQPRGNPPAGMDGHLC</sequence>
<keyword evidence="12" id="KW-1185">Reference proteome</keyword>
<comment type="similarity">
    <text evidence="3">Belongs to the CND2 (condensin subunit 2) family.</text>
</comment>
<keyword evidence="8" id="KW-0498">Mitosis</keyword>
<dbReference type="AlphaFoldDB" id="A0A5S6R109"/>
<evidence type="ECO:0000256" key="2">
    <source>
        <dbReference type="ARBA" id="ARBA00004496"/>
    </source>
</evidence>
<keyword evidence="9" id="KW-0226">DNA condensation</keyword>
<keyword evidence="7" id="KW-0132">Cell division</keyword>
<evidence type="ECO:0000313" key="13">
    <source>
        <dbReference type="WBParaSite" id="TMUE_3000013103.1"/>
    </source>
</evidence>
<evidence type="ECO:0000256" key="9">
    <source>
        <dbReference type="ARBA" id="ARBA00023067"/>
    </source>
</evidence>
<keyword evidence="6" id="KW-0963">Cytoplasm</keyword>
<evidence type="ECO:0000256" key="5">
    <source>
        <dbReference type="ARBA" id="ARBA00022454"/>
    </source>
</evidence>
<proteinExistence type="inferred from homology"/>
<evidence type="ECO:0000256" key="6">
    <source>
        <dbReference type="ARBA" id="ARBA00022490"/>
    </source>
</evidence>
<dbReference type="GO" id="GO:0005737">
    <property type="term" value="C:cytoplasm"/>
    <property type="evidence" value="ECO:0007669"/>
    <property type="project" value="UniProtKB-SubCell"/>
</dbReference>
<feature type="compositionally biased region" description="Basic and acidic residues" evidence="11">
    <location>
        <begin position="148"/>
        <end position="162"/>
    </location>
</feature>
<dbReference type="Proteomes" id="UP000046395">
    <property type="component" value="Unassembled WGS sequence"/>
</dbReference>
<evidence type="ECO:0000256" key="7">
    <source>
        <dbReference type="ARBA" id="ARBA00022618"/>
    </source>
</evidence>
<evidence type="ECO:0000313" key="12">
    <source>
        <dbReference type="Proteomes" id="UP000046395"/>
    </source>
</evidence>
<protein>
    <recommendedName>
        <fullName evidence="4">Condensin complex subunit 2</fullName>
    </recommendedName>
</protein>
<organism evidence="12 13">
    <name type="scientific">Trichuris muris</name>
    <name type="common">Mouse whipworm</name>
    <dbReference type="NCBI Taxonomy" id="70415"/>
    <lineage>
        <taxon>Eukaryota</taxon>
        <taxon>Metazoa</taxon>
        <taxon>Ecdysozoa</taxon>
        <taxon>Nematoda</taxon>
        <taxon>Enoplea</taxon>
        <taxon>Dorylaimia</taxon>
        <taxon>Trichinellida</taxon>
        <taxon>Trichuridae</taxon>
        <taxon>Trichuris</taxon>
    </lineage>
</organism>
<evidence type="ECO:0000256" key="10">
    <source>
        <dbReference type="ARBA" id="ARBA00023306"/>
    </source>
</evidence>
<feature type="region of interest" description="Disordered" evidence="11">
    <location>
        <begin position="775"/>
        <end position="794"/>
    </location>
</feature>
<evidence type="ECO:0000256" key="1">
    <source>
        <dbReference type="ARBA" id="ARBA00004286"/>
    </source>
</evidence>
<accession>A0A5S6R109</accession>
<dbReference type="Pfam" id="PF05786">
    <property type="entry name" value="Cnd2"/>
    <property type="match status" value="1"/>
</dbReference>
<reference evidence="13" key="1">
    <citation type="submission" date="2019-12" db="UniProtKB">
        <authorList>
            <consortium name="WormBaseParasite"/>
        </authorList>
    </citation>
    <scope>IDENTIFICATION</scope>
</reference>
<evidence type="ECO:0000256" key="11">
    <source>
        <dbReference type="SAM" id="MobiDB-lite"/>
    </source>
</evidence>
<dbReference type="PANTHER" id="PTHR13108:SF9">
    <property type="entry name" value="CONDENSIN COMPLEX SUBUNIT 2"/>
    <property type="match status" value="1"/>
</dbReference>
<dbReference type="WBParaSite" id="TMUE_3000013103.1">
    <property type="protein sequence ID" value="TMUE_3000013103.1"/>
    <property type="gene ID" value="WBGene00285154"/>
</dbReference>
<dbReference type="InterPro" id="IPR022816">
    <property type="entry name" value="Condensin_barren_su2"/>
</dbReference>
<dbReference type="GO" id="GO:0051301">
    <property type="term" value="P:cell division"/>
    <property type="evidence" value="ECO:0007669"/>
    <property type="project" value="UniProtKB-KW"/>
</dbReference>